<dbReference type="Pfam" id="PF13361">
    <property type="entry name" value="UvrD_C"/>
    <property type="match status" value="1"/>
</dbReference>
<sequence length="1006" mass="118724">MTNYNEEQIQFIESKLINSKLYGVPGGGKTQSIIGKIVHHYENNDFKNTNEYIILTFSRRARNDFLRKGKKYRVSRKKLFNTKNIRTIHSLTGSIVSSMINRNSSSLETIVIVATDIIQNNDKKKLMEIKCLNNLKAIFVDESQDISDTQNEFITTLCDKLNCIKIMVGDANQTIYQFQNGSDQYLLNYNADTYNLKKNYRSTKQIIEFSNHFRPWKDITIKIEPGTDNIGPKPIIFIGTIDEIKDDIINEIQLYEKDGNNLENIAIIGPVKRCKPNDDGTYTNIGLSLATNELKKNNIKFIKHYSDTSDDGKSSGEQTCDSEFGEIHIKKNYVNVITCHGSKGLEFKKVLLLNFHFTTFGRRPTLKEYNIFKYLWYVGITRACTHLKIYILKDKDKKGKWIHRIPFPALLTCPSDLYEMQGEKLHFNHDITYEEEKKQDHYNTTEVLKKMDDRQFKKLEDLIKFDIEVQELYDAQKIDTVVNGDKIEALLGIFVENVFEYFYKRNLNQDISEVYKLRKKLDSLIYIPNKYRSGYQNLKERYLQQIINVNSLNVLATHKNEFSRREKKFYNWICKKVNNDLNKEIYLVMENDIIYQNRDELLKICQTISSNDNNELLMIENIFKLSLYIYQMDTENAYLWTLTYKDIADRMDYYIDNIKKIVNKNNCLFDFQRVTDHPNFNLFGVYDILTNEGTIIDLKFTKHFPNKHIYQVFLYYNLICPSWKKSCKMEIWNLMHGKKYVIKFVQESRKNKYEFLKLMCNVMDTKMNNNIFIYDLETTGLDILKLSIIERYFHEYQLDFVASDGLIKLENGKKIPIEVEKLTKITNNMVQMYGDNNNKFKDEMINIFKYCKNPIFIAHNGNVFDHQILERKKIFDKNNKYVKLDSKVFIRLFAKQDTLKLKLGVIYEQVMGKKYPVAHRAKDDVIMVIQIMEKLNITAKKVYAMANTDTEIQQIKPGNDIEQIDYVLNLLNKNMMETYLKLIFNKDKILNNSLKQIEDKYVIVQL</sequence>
<dbReference type="InterPro" id="IPR013520">
    <property type="entry name" value="Ribonucl_H"/>
</dbReference>
<keyword evidence="4" id="KW-0067">ATP-binding</keyword>
<reference evidence="6" key="1">
    <citation type="submission" date="2018-10" db="EMBL/GenBank/DDBJ databases">
        <title>Hidden diversity of soil giant viruses.</title>
        <authorList>
            <person name="Schulz F."/>
            <person name="Alteio L."/>
            <person name="Goudeau D."/>
            <person name="Ryan E.M."/>
            <person name="Malmstrom R.R."/>
            <person name="Blanchard J."/>
            <person name="Woyke T."/>
        </authorList>
    </citation>
    <scope>NUCLEOTIDE SEQUENCE</scope>
    <source>
        <strain evidence="6">EDV1</strain>
    </source>
</reference>
<dbReference type="PANTHER" id="PTHR11070">
    <property type="entry name" value="UVRD / RECB / PCRA DNA HELICASE FAMILY MEMBER"/>
    <property type="match status" value="1"/>
</dbReference>
<dbReference type="GO" id="GO:0043138">
    <property type="term" value="F:3'-5' DNA helicase activity"/>
    <property type="evidence" value="ECO:0007669"/>
    <property type="project" value="TreeGrafter"/>
</dbReference>
<dbReference type="Pfam" id="PF00929">
    <property type="entry name" value="RNase_T"/>
    <property type="match status" value="1"/>
</dbReference>
<dbReference type="SUPFAM" id="SSF53098">
    <property type="entry name" value="Ribonuclease H-like"/>
    <property type="match status" value="1"/>
</dbReference>
<proteinExistence type="predicted"/>
<dbReference type="Gene3D" id="3.30.420.10">
    <property type="entry name" value="Ribonuclease H-like superfamily/Ribonuclease H"/>
    <property type="match status" value="1"/>
</dbReference>
<dbReference type="GO" id="GO:0000725">
    <property type="term" value="P:recombinational repair"/>
    <property type="evidence" value="ECO:0007669"/>
    <property type="project" value="TreeGrafter"/>
</dbReference>
<evidence type="ECO:0000256" key="4">
    <source>
        <dbReference type="ARBA" id="ARBA00022840"/>
    </source>
</evidence>
<dbReference type="EMBL" id="MK072069">
    <property type="protein sequence ID" value="AYV78034.1"/>
    <property type="molecule type" value="Genomic_DNA"/>
</dbReference>
<dbReference type="SMART" id="SM00479">
    <property type="entry name" value="EXOIII"/>
    <property type="match status" value="1"/>
</dbReference>
<dbReference type="Gene3D" id="3.40.50.300">
    <property type="entry name" value="P-loop containing nucleotide triphosphate hydrolases"/>
    <property type="match status" value="2"/>
</dbReference>
<name>A0A3G4ZUP4_9VIRU</name>
<dbReference type="InterPro" id="IPR012337">
    <property type="entry name" value="RNaseH-like_sf"/>
</dbReference>
<accession>A0A3G4ZUP4</accession>
<keyword evidence="2" id="KW-0378">Hydrolase</keyword>
<dbReference type="SUPFAM" id="SSF52540">
    <property type="entry name" value="P-loop containing nucleoside triphosphate hydrolases"/>
    <property type="match status" value="1"/>
</dbReference>
<feature type="domain" description="Exonuclease" evidence="5">
    <location>
        <begin position="770"/>
        <end position="941"/>
    </location>
</feature>
<evidence type="ECO:0000256" key="1">
    <source>
        <dbReference type="ARBA" id="ARBA00022741"/>
    </source>
</evidence>
<evidence type="ECO:0000259" key="5">
    <source>
        <dbReference type="SMART" id="SM00479"/>
    </source>
</evidence>
<dbReference type="GO" id="GO:0016787">
    <property type="term" value="F:hydrolase activity"/>
    <property type="evidence" value="ECO:0007669"/>
    <property type="project" value="UniProtKB-KW"/>
</dbReference>
<protein>
    <submittedName>
        <fullName evidence="6">UvrD/REP helicase family protein</fullName>
    </submittedName>
</protein>
<dbReference type="InterPro" id="IPR027417">
    <property type="entry name" value="P-loop_NTPase"/>
</dbReference>
<dbReference type="InterPro" id="IPR036397">
    <property type="entry name" value="RNaseH_sf"/>
</dbReference>
<dbReference type="InterPro" id="IPR014017">
    <property type="entry name" value="DNA_helicase_UvrD-like_C"/>
</dbReference>
<dbReference type="PANTHER" id="PTHR11070:SF2">
    <property type="entry name" value="ATP-DEPENDENT DNA HELICASE SRS2"/>
    <property type="match status" value="1"/>
</dbReference>
<dbReference type="InterPro" id="IPR000212">
    <property type="entry name" value="DNA_helicase_UvrD/REP"/>
</dbReference>
<evidence type="ECO:0000256" key="3">
    <source>
        <dbReference type="ARBA" id="ARBA00022806"/>
    </source>
</evidence>
<organism evidence="6">
    <name type="scientific">Edafosvirus sp</name>
    <dbReference type="NCBI Taxonomy" id="2487765"/>
    <lineage>
        <taxon>Viruses</taxon>
        <taxon>Varidnaviria</taxon>
        <taxon>Bamfordvirae</taxon>
        <taxon>Nucleocytoviricota</taxon>
        <taxon>Megaviricetes</taxon>
        <taxon>Imitervirales</taxon>
        <taxon>Mimiviridae</taxon>
        <taxon>Klosneuvirinae</taxon>
    </lineage>
</organism>
<keyword evidence="1" id="KW-0547">Nucleotide-binding</keyword>
<evidence type="ECO:0000256" key="2">
    <source>
        <dbReference type="ARBA" id="ARBA00022801"/>
    </source>
</evidence>
<dbReference type="GO" id="GO:0003677">
    <property type="term" value="F:DNA binding"/>
    <property type="evidence" value="ECO:0007669"/>
    <property type="project" value="InterPro"/>
</dbReference>
<evidence type="ECO:0000313" key="6">
    <source>
        <dbReference type="EMBL" id="AYV78034.1"/>
    </source>
</evidence>
<dbReference type="CDD" id="cd06127">
    <property type="entry name" value="DEDDh"/>
    <property type="match status" value="1"/>
</dbReference>
<dbReference type="Pfam" id="PF13245">
    <property type="entry name" value="AAA_19"/>
    <property type="match status" value="1"/>
</dbReference>
<gene>
    <name evidence="6" type="ORF">Edafosvirus4_18</name>
</gene>
<keyword evidence="3 6" id="KW-0347">Helicase</keyword>
<dbReference type="GO" id="GO:0005524">
    <property type="term" value="F:ATP binding"/>
    <property type="evidence" value="ECO:0007669"/>
    <property type="project" value="UniProtKB-KW"/>
</dbReference>